<keyword evidence="4" id="KW-0418">Kinase</keyword>
<comment type="caution">
    <text evidence="6">The sequence shown here is derived from an EMBL/GenBank/DDBJ whole genome shotgun (WGS) entry which is preliminary data.</text>
</comment>
<dbReference type="InterPro" id="IPR036890">
    <property type="entry name" value="HATPase_C_sf"/>
</dbReference>
<evidence type="ECO:0000256" key="2">
    <source>
        <dbReference type="ARBA" id="ARBA00012438"/>
    </source>
</evidence>
<evidence type="ECO:0000259" key="5">
    <source>
        <dbReference type="PROSITE" id="PS50109"/>
    </source>
</evidence>
<keyword evidence="6" id="KW-0547">Nucleotide-binding</keyword>
<dbReference type="PROSITE" id="PS50109">
    <property type="entry name" value="HIS_KIN"/>
    <property type="match status" value="1"/>
</dbReference>
<evidence type="ECO:0000256" key="4">
    <source>
        <dbReference type="ARBA" id="ARBA00022777"/>
    </source>
</evidence>
<dbReference type="GO" id="GO:0005524">
    <property type="term" value="F:ATP binding"/>
    <property type="evidence" value="ECO:0007669"/>
    <property type="project" value="UniProtKB-KW"/>
</dbReference>
<dbReference type="Gene3D" id="3.30.565.10">
    <property type="entry name" value="Histidine kinase-like ATPase, C-terminal domain"/>
    <property type="match status" value="1"/>
</dbReference>
<dbReference type="SUPFAM" id="SSF55874">
    <property type="entry name" value="ATPase domain of HSP90 chaperone/DNA topoisomerase II/histidine kinase"/>
    <property type="match status" value="1"/>
</dbReference>
<dbReference type="EC" id="2.7.13.3" evidence="2"/>
<evidence type="ECO:0000313" key="6">
    <source>
        <dbReference type="EMBL" id="MFC4638263.1"/>
    </source>
</evidence>
<accession>A0ABV9I7R9</accession>
<dbReference type="Pfam" id="PF02518">
    <property type="entry name" value="HATPase_c"/>
    <property type="match status" value="1"/>
</dbReference>
<gene>
    <name evidence="6" type="ORF">ACFO0D_07895</name>
</gene>
<evidence type="ECO:0000256" key="3">
    <source>
        <dbReference type="ARBA" id="ARBA00022679"/>
    </source>
</evidence>
<keyword evidence="3" id="KW-0808">Transferase</keyword>
<dbReference type="Proteomes" id="UP001595952">
    <property type="component" value="Unassembled WGS sequence"/>
</dbReference>
<dbReference type="PANTHER" id="PTHR42878">
    <property type="entry name" value="TWO-COMPONENT HISTIDINE KINASE"/>
    <property type="match status" value="1"/>
</dbReference>
<reference evidence="7" key="1">
    <citation type="journal article" date="2019" name="Int. J. Syst. Evol. Microbiol.">
        <title>The Global Catalogue of Microorganisms (GCM) 10K type strain sequencing project: providing services to taxonomists for standard genome sequencing and annotation.</title>
        <authorList>
            <consortium name="The Broad Institute Genomics Platform"/>
            <consortium name="The Broad Institute Genome Sequencing Center for Infectious Disease"/>
            <person name="Wu L."/>
            <person name="Ma J."/>
        </authorList>
    </citation>
    <scope>NUCLEOTIDE SEQUENCE [LARGE SCALE GENOMIC DNA]</scope>
    <source>
        <strain evidence="7">CCUG 55995</strain>
    </source>
</reference>
<dbReference type="InterPro" id="IPR005467">
    <property type="entry name" value="His_kinase_dom"/>
</dbReference>
<dbReference type="PRINTS" id="PR00344">
    <property type="entry name" value="BCTRLSENSOR"/>
</dbReference>
<keyword evidence="6" id="KW-0067">ATP-binding</keyword>
<name>A0ABV9I7R9_9DEIO</name>
<feature type="domain" description="Histidine kinase" evidence="5">
    <location>
        <begin position="1"/>
        <end position="70"/>
    </location>
</feature>
<sequence>MHDNGVGFHMRDRERLFNLFQRLHSESANVGVGVGLTVVRRIMLRLSGRVWAEGRVEEGATFFLALPKHPAEIV</sequence>
<evidence type="ECO:0000313" key="7">
    <source>
        <dbReference type="Proteomes" id="UP001595952"/>
    </source>
</evidence>
<dbReference type="EMBL" id="JBHSEI010000005">
    <property type="protein sequence ID" value="MFC4638263.1"/>
    <property type="molecule type" value="Genomic_DNA"/>
</dbReference>
<dbReference type="InterPro" id="IPR004358">
    <property type="entry name" value="Sig_transdc_His_kin-like_C"/>
</dbReference>
<proteinExistence type="predicted"/>
<dbReference type="InterPro" id="IPR050351">
    <property type="entry name" value="BphY/WalK/GraS-like"/>
</dbReference>
<comment type="catalytic activity">
    <reaction evidence="1">
        <text>ATP + protein L-histidine = ADP + protein N-phospho-L-histidine.</text>
        <dbReference type="EC" id="2.7.13.3"/>
    </reaction>
</comment>
<organism evidence="6 7">
    <name type="scientific">Deinococcus hohokamensis</name>
    <dbReference type="NCBI Taxonomy" id="309883"/>
    <lineage>
        <taxon>Bacteria</taxon>
        <taxon>Thermotogati</taxon>
        <taxon>Deinococcota</taxon>
        <taxon>Deinococci</taxon>
        <taxon>Deinococcales</taxon>
        <taxon>Deinococcaceae</taxon>
        <taxon>Deinococcus</taxon>
    </lineage>
</organism>
<dbReference type="InterPro" id="IPR003594">
    <property type="entry name" value="HATPase_dom"/>
</dbReference>
<dbReference type="RefSeq" id="WP_380061271.1">
    <property type="nucleotide sequence ID" value="NZ_JBHSEI010000005.1"/>
</dbReference>
<protein>
    <recommendedName>
        <fullName evidence="2">histidine kinase</fullName>
        <ecNumber evidence="2">2.7.13.3</ecNumber>
    </recommendedName>
</protein>
<keyword evidence="7" id="KW-1185">Reference proteome</keyword>
<evidence type="ECO:0000256" key="1">
    <source>
        <dbReference type="ARBA" id="ARBA00000085"/>
    </source>
</evidence>
<dbReference type="PANTHER" id="PTHR42878:SF15">
    <property type="entry name" value="BACTERIOPHYTOCHROME"/>
    <property type="match status" value="1"/>
</dbReference>